<dbReference type="SUPFAM" id="SSF52540">
    <property type="entry name" value="P-loop containing nucleoside triphosphate hydrolases"/>
    <property type="match status" value="1"/>
</dbReference>
<organism evidence="4 5">
    <name type="scientific">Rhypophila decipiens</name>
    <dbReference type="NCBI Taxonomy" id="261697"/>
    <lineage>
        <taxon>Eukaryota</taxon>
        <taxon>Fungi</taxon>
        <taxon>Dikarya</taxon>
        <taxon>Ascomycota</taxon>
        <taxon>Pezizomycotina</taxon>
        <taxon>Sordariomycetes</taxon>
        <taxon>Sordariomycetidae</taxon>
        <taxon>Sordariales</taxon>
        <taxon>Naviculisporaceae</taxon>
        <taxon>Rhypophila</taxon>
    </lineage>
</organism>
<dbReference type="InterPro" id="IPR056884">
    <property type="entry name" value="NPHP3-like_N"/>
</dbReference>
<feature type="domain" description="DUF7791" evidence="3">
    <location>
        <begin position="543"/>
        <end position="672"/>
    </location>
</feature>
<evidence type="ECO:0000313" key="4">
    <source>
        <dbReference type="EMBL" id="KAK4219780.1"/>
    </source>
</evidence>
<dbReference type="EMBL" id="MU858047">
    <property type="protein sequence ID" value="KAK4219780.1"/>
    <property type="molecule type" value="Genomic_DNA"/>
</dbReference>
<feature type="domain" description="Nephrocystin 3-like N-terminal" evidence="2">
    <location>
        <begin position="266"/>
        <end position="434"/>
    </location>
</feature>
<accession>A0AAN6YJN2</accession>
<evidence type="ECO:0000259" key="3">
    <source>
        <dbReference type="Pfam" id="PF25053"/>
    </source>
</evidence>
<feature type="non-terminal residue" evidence="4">
    <location>
        <position position="1"/>
    </location>
</feature>
<evidence type="ECO:0000259" key="2">
    <source>
        <dbReference type="Pfam" id="PF24883"/>
    </source>
</evidence>
<evidence type="ECO:0000256" key="1">
    <source>
        <dbReference type="ARBA" id="ARBA00022737"/>
    </source>
</evidence>
<gene>
    <name evidence="4" type="ORF">QBC37DRAFT_237472</name>
</gene>
<dbReference type="InterPro" id="IPR056693">
    <property type="entry name" value="DUF7791"/>
</dbReference>
<reference evidence="4" key="2">
    <citation type="submission" date="2023-05" db="EMBL/GenBank/DDBJ databases">
        <authorList>
            <consortium name="Lawrence Berkeley National Laboratory"/>
            <person name="Steindorff A."/>
            <person name="Hensen N."/>
            <person name="Bonometti L."/>
            <person name="Westerberg I."/>
            <person name="Brannstrom I.O."/>
            <person name="Guillou S."/>
            <person name="Cros-Aarteil S."/>
            <person name="Calhoun S."/>
            <person name="Haridas S."/>
            <person name="Kuo A."/>
            <person name="Mondo S."/>
            <person name="Pangilinan J."/>
            <person name="Riley R."/>
            <person name="Labutti K."/>
            <person name="Andreopoulos B."/>
            <person name="Lipzen A."/>
            <person name="Chen C."/>
            <person name="Yanf M."/>
            <person name="Daum C."/>
            <person name="Ng V."/>
            <person name="Clum A."/>
            <person name="Ohm R."/>
            <person name="Martin F."/>
            <person name="Silar P."/>
            <person name="Natvig D."/>
            <person name="Lalanne C."/>
            <person name="Gautier V."/>
            <person name="Ament-Velasquez S.L."/>
            <person name="Kruys A."/>
            <person name="Hutchinson M.I."/>
            <person name="Powell A.J."/>
            <person name="Barry K."/>
            <person name="Miller A.N."/>
            <person name="Grigoriev I.V."/>
            <person name="Debuchy R."/>
            <person name="Gladieux P."/>
            <person name="Thoren M.H."/>
            <person name="Johannesson H."/>
        </authorList>
    </citation>
    <scope>NUCLEOTIDE SEQUENCE</scope>
    <source>
        <strain evidence="4">PSN293</strain>
    </source>
</reference>
<dbReference type="Proteomes" id="UP001301769">
    <property type="component" value="Unassembled WGS sequence"/>
</dbReference>
<dbReference type="PANTHER" id="PTHR10039">
    <property type="entry name" value="AMELOGENIN"/>
    <property type="match status" value="1"/>
</dbReference>
<dbReference type="AlphaFoldDB" id="A0AAN6YJN2"/>
<proteinExistence type="predicted"/>
<dbReference type="PANTHER" id="PTHR10039:SF5">
    <property type="entry name" value="NACHT DOMAIN-CONTAINING PROTEIN"/>
    <property type="match status" value="1"/>
</dbReference>
<sequence length="673" mass="76963">VNFTWKLITEVRTIRQSATRASDDVLLLDTILADVERVNGQFDHGSHRDGHLFKLTSECNKIASELRMAIETLKADRKHSTWSSFQVALKQVSSRGKLESITTRLSKIQAQMAQHVLSDLRSDVSSLSHTFTRIERNNKQYQLQPEANLVSLRGDISGVLERFDDENGQTKMQKYARSNNGNSNPETEDGGLEAQVSIDTELLHNTLSSLEKAARQNDLQLSFLRAIYFAEMPLRCQAISDAHRTTCNWIFEKLPTSRDGDAPASEHVDFVGWLRSQESTFWITGKPGSGKSALLKFIAFHEKVEEHLKVWAGESPLLIARFFFWNAGTLMQKSREGLLRSIIFGLLRQSQPLLQAAMAQANKWALDHFQECTNLEYLYNMYDFIIERAQPAKICLFIDGLDEFQELNQPLDQLLACLRKLKASPHVEMCVSSRPWPEFEDEFGKQASLKVEDLTRRDIRQYVLDKFNDHPQFPKLVKMDASYSSFIDTIASHAEGVFLWVYLVVREILQGLTFNDSLATLRSRLLAFPPDLNSFFRHILATIPEAYRKQTGRYFKIALECEDQLPLLVYSFLDDLECDYSYASNLKFTNEDVQSREARISVARRRLDGRSRGLLECQEDSYHEEPMVGFLHRTVPDYLVDSVESRETLWGSIGSNDDTGLLVCHAILAYVKT</sequence>
<feature type="non-terminal residue" evidence="4">
    <location>
        <position position="673"/>
    </location>
</feature>
<comment type="caution">
    <text evidence="4">The sequence shown here is derived from an EMBL/GenBank/DDBJ whole genome shotgun (WGS) entry which is preliminary data.</text>
</comment>
<name>A0AAN6YJN2_9PEZI</name>
<evidence type="ECO:0008006" key="6">
    <source>
        <dbReference type="Google" id="ProtNLM"/>
    </source>
</evidence>
<keyword evidence="5" id="KW-1185">Reference proteome</keyword>
<dbReference type="InterPro" id="IPR027417">
    <property type="entry name" value="P-loop_NTPase"/>
</dbReference>
<dbReference type="Gene3D" id="3.40.50.300">
    <property type="entry name" value="P-loop containing nucleotide triphosphate hydrolases"/>
    <property type="match status" value="1"/>
</dbReference>
<protein>
    <recommendedName>
        <fullName evidence="6">NACHT domain-containing protein</fullName>
    </recommendedName>
</protein>
<reference evidence="4" key="1">
    <citation type="journal article" date="2023" name="Mol. Phylogenet. Evol.">
        <title>Genome-scale phylogeny and comparative genomics of the fungal order Sordariales.</title>
        <authorList>
            <person name="Hensen N."/>
            <person name="Bonometti L."/>
            <person name="Westerberg I."/>
            <person name="Brannstrom I.O."/>
            <person name="Guillou S."/>
            <person name="Cros-Aarteil S."/>
            <person name="Calhoun S."/>
            <person name="Haridas S."/>
            <person name="Kuo A."/>
            <person name="Mondo S."/>
            <person name="Pangilinan J."/>
            <person name="Riley R."/>
            <person name="LaButti K."/>
            <person name="Andreopoulos B."/>
            <person name="Lipzen A."/>
            <person name="Chen C."/>
            <person name="Yan M."/>
            <person name="Daum C."/>
            <person name="Ng V."/>
            <person name="Clum A."/>
            <person name="Steindorff A."/>
            <person name="Ohm R.A."/>
            <person name="Martin F."/>
            <person name="Silar P."/>
            <person name="Natvig D.O."/>
            <person name="Lalanne C."/>
            <person name="Gautier V."/>
            <person name="Ament-Velasquez S.L."/>
            <person name="Kruys A."/>
            <person name="Hutchinson M.I."/>
            <person name="Powell A.J."/>
            <person name="Barry K."/>
            <person name="Miller A.N."/>
            <person name="Grigoriev I.V."/>
            <person name="Debuchy R."/>
            <person name="Gladieux P."/>
            <person name="Hiltunen Thoren M."/>
            <person name="Johannesson H."/>
        </authorList>
    </citation>
    <scope>NUCLEOTIDE SEQUENCE</scope>
    <source>
        <strain evidence="4">PSN293</strain>
    </source>
</reference>
<evidence type="ECO:0000313" key="5">
    <source>
        <dbReference type="Proteomes" id="UP001301769"/>
    </source>
</evidence>
<keyword evidence="1" id="KW-0677">Repeat</keyword>
<dbReference type="Pfam" id="PF25053">
    <property type="entry name" value="DUF7791"/>
    <property type="match status" value="1"/>
</dbReference>
<dbReference type="Pfam" id="PF24883">
    <property type="entry name" value="NPHP3_N"/>
    <property type="match status" value="1"/>
</dbReference>